<comment type="similarity">
    <text evidence="1">Belongs to the trimethylamine methyltransferase family.</text>
</comment>
<dbReference type="InterPro" id="IPR010426">
    <property type="entry name" value="MTTB_MeTrfase"/>
</dbReference>
<dbReference type="Pfam" id="PF06253">
    <property type="entry name" value="MTTB"/>
    <property type="match status" value="1"/>
</dbReference>
<name>X1N2T6_9ZZZZ</name>
<accession>X1N2T6</accession>
<keyword evidence="2" id="KW-0489">Methyltransferase</keyword>
<dbReference type="GO" id="GO:0008168">
    <property type="term" value="F:methyltransferase activity"/>
    <property type="evidence" value="ECO:0007669"/>
    <property type="project" value="UniProtKB-KW"/>
</dbReference>
<comment type="caution">
    <text evidence="4">The sequence shown here is derived from an EMBL/GenBank/DDBJ whole genome shotgun (WGS) entry which is preliminary data.</text>
</comment>
<protein>
    <recommendedName>
        <fullName evidence="5">Trimethylamine methyltransferase</fullName>
    </recommendedName>
</protein>
<dbReference type="InterPro" id="IPR038601">
    <property type="entry name" value="MttB-like_sf"/>
</dbReference>
<evidence type="ECO:0000256" key="1">
    <source>
        <dbReference type="ARBA" id="ARBA00007137"/>
    </source>
</evidence>
<keyword evidence="3" id="KW-0808">Transferase</keyword>
<dbReference type="EMBL" id="BARV01003881">
    <property type="protein sequence ID" value="GAI12904.1"/>
    <property type="molecule type" value="Genomic_DNA"/>
</dbReference>
<dbReference type="GO" id="GO:0015948">
    <property type="term" value="P:methanogenesis"/>
    <property type="evidence" value="ECO:0007669"/>
    <property type="project" value="InterPro"/>
</dbReference>
<evidence type="ECO:0000256" key="3">
    <source>
        <dbReference type="ARBA" id="ARBA00022679"/>
    </source>
</evidence>
<gene>
    <name evidence="4" type="ORF">S06H3_08990</name>
</gene>
<evidence type="ECO:0000313" key="4">
    <source>
        <dbReference type="EMBL" id="GAI12904.1"/>
    </source>
</evidence>
<dbReference type="AlphaFoldDB" id="X1N2T6"/>
<feature type="non-terminal residue" evidence="4">
    <location>
        <position position="227"/>
    </location>
</feature>
<dbReference type="Gene3D" id="3.20.20.480">
    <property type="entry name" value="Trimethylamine methyltransferase-like"/>
    <property type="match status" value="1"/>
</dbReference>
<proteinExistence type="inferred from homology"/>
<evidence type="ECO:0000256" key="2">
    <source>
        <dbReference type="ARBA" id="ARBA00022603"/>
    </source>
</evidence>
<evidence type="ECO:0008006" key="5">
    <source>
        <dbReference type="Google" id="ProtNLM"/>
    </source>
</evidence>
<dbReference type="GO" id="GO:0032259">
    <property type="term" value="P:methylation"/>
    <property type="evidence" value="ECO:0007669"/>
    <property type="project" value="UniProtKB-KW"/>
</dbReference>
<reference evidence="4" key="1">
    <citation type="journal article" date="2014" name="Front. Microbiol.">
        <title>High frequency of phylogenetically diverse reductive dehalogenase-homologous genes in deep subseafloor sedimentary metagenomes.</title>
        <authorList>
            <person name="Kawai M."/>
            <person name="Futagami T."/>
            <person name="Toyoda A."/>
            <person name="Takaki Y."/>
            <person name="Nishi S."/>
            <person name="Hori S."/>
            <person name="Arai W."/>
            <person name="Tsubouchi T."/>
            <person name="Morono Y."/>
            <person name="Uchiyama I."/>
            <person name="Ito T."/>
            <person name="Fujiyama A."/>
            <person name="Inagaki F."/>
            <person name="Takami H."/>
        </authorList>
    </citation>
    <scope>NUCLEOTIDE SEQUENCE</scope>
    <source>
        <strain evidence="4">Expedition CK06-06</strain>
    </source>
</reference>
<sequence>MSKPRISFLSENEIEAIHNASLKVLGNTGIKVMSQQALDILKEAGAKVDYDGNRATIPANLVEEALRRAPKTIKYYARNPKYDFVLDKQEPHLCTVGGLYIVDGETGEHRSATKEDIARCAVIGDYLDHVDVVWRVGTPMDVPTAMQNIIGMYICLSNTEKHVEGGMVNAKEAQYTIEIAAAIVGGREELKRRPIISATECPISPLTYDKGMIEAVIEFAKAGVPVV</sequence>
<organism evidence="4">
    <name type="scientific">marine sediment metagenome</name>
    <dbReference type="NCBI Taxonomy" id="412755"/>
    <lineage>
        <taxon>unclassified sequences</taxon>
        <taxon>metagenomes</taxon>
        <taxon>ecological metagenomes</taxon>
    </lineage>
</organism>